<dbReference type="EMBL" id="MTYJ01000071">
    <property type="protein sequence ID" value="OQV16674.1"/>
    <property type="molecule type" value="Genomic_DNA"/>
</dbReference>
<proteinExistence type="predicted"/>
<gene>
    <name evidence="1" type="ORF">BV898_09185</name>
</gene>
<keyword evidence="2" id="KW-1185">Reference proteome</keyword>
<reference evidence="2" key="1">
    <citation type="submission" date="2017-01" db="EMBL/GenBank/DDBJ databases">
        <title>Comparative genomics of anhydrobiosis in the tardigrade Hypsibius dujardini.</title>
        <authorList>
            <person name="Yoshida Y."/>
            <person name="Koutsovoulos G."/>
            <person name="Laetsch D."/>
            <person name="Stevens L."/>
            <person name="Kumar S."/>
            <person name="Horikawa D."/>
            <person name="Ishino K."/>
            <person name="Komine S."/>
            <person name="Tomita M."/>
            <person name="Blaxter M."/>
            <person name="Arakawa K."/>
        </authorList>
    </citation>
    <scope>NUCLEOTIDE SEQUENCE [LARGE SCALE GENOMIC DNA]</scope>
    <source>
        <strain evidence="2">Z151</strain>
    </source>
</reference>
<comment type="caution">
    <text evidence="1">The sequence shown here is derived from an EMBL/GenBank/DDBJ whole genome shotgun (WGS) entry which is preliminary data.</text>
</comment>
<dbReference type="AlphaFoldDB" id="A0A1W0WN81"/>
<organism evidence="1 2">
    <name type="scientific">Hypsibius exemplaris</name>
    <name type="common">Freshwater tardigrade</name>
    <dbReference type="NCBI Taxonomy" id="2072580"/>
    <lineage>
        <taxon>Eukaryota</taxon>
        <taxon>Metazoa</taxon>
        <taxon>Ecdysozoa</taxon>
        <taxon>Tardigrada</taxon>
        <taxon>Eutardigrada</taxon>
        <taxon>Parachela</taxon>
        <taxon>Hypsibioidea</taxon>
        <taxon>Hypsibiidae</taxon>
        <taxon>Hypsibius</taxon>
    </lineage>
</organism>
<dbReference type="Proteomes" id="UP000192578">
    <property type="component" value="Unassembled WGS sequence"/>
</dbReference>
<evidence type="ECO:0000313" key="2">
    <source>
        <dbReference type="Proteomes" id="UP000192578"/>
    </source>
</evidence>
<evidence type="ECO:0000313" key="1">
    <source>
        <dbReference type="EMBL" id="OQV16674.1"/>
    </source>
</evidence>
<name>A0A1W0WN81_HYPEX</name>
<protein>
    <submittedName>
        <fullName evidence="1">Uncharacterized protein</fullName>
    </submittedName>
</protein>
<sequence length="72" mass="8097">MRANPASGNPFRDLNIDRLTGAGGGFWIALIEFKLKKERAVEFRGLASIKYFQLESGFPEDCLRGLFRVSDC</sequence>
<accession>A0A1W0WN81</accession>